<protein>
    <recommendedName>
        <fullName evidence="5">Protein OSB1, mitochondrial</fullName>
    </recommendedName>
</protein>
<dbReference type="GO" id="GO:0006264">
    <property type="term" value="P:mitochondrial DNA replication"/>
    <property type="evidence" value="ECO:0007669"/>
    <property type="project" value="TreeGrafter"/>
</dbReference>
<keyword evidence="4" id="KW-1185">Reference proteome</keyword>
<sequence>MLRRLAGGAAAVRSPSPSATVAAELRRLLHIGGGGGCGAGEPESVAYRMSMLRRPPSVGKKGLTWNSCSLIGRLDAPVRPYDDSSDRKPGAYTFLSVSPSSPASPSSSSKFTVALQLKGELANVGLKYLKYNDLVYVSGLLKSYHKVSPSGDRNIVYQLHVKELNYVLDQNKKPKDDEDSVHSSPMLGATPEMLKEKRYTDRLHLWQVFFANPYEWWDNRQSKPWASYPDFKHKDTREKIWLHPDDPPWVRKQLELHDLEVAENGRKGEGWLLKNHNWKAQDFDYSNDEVQHSVEARTGSPISFVKNEEIHQAFEGPHVSLSDDLTELYRGYA</sequence>
<dbReference type="PROSITE" id="PS50935">
    <property type="entry name" value="SSB"/>
    <property type="match status" value="1"/>
</dbReference>
<organism evidence="3 4">
    <name type="scientific">Panicum virgatum</name>
    <name type="common">Blackwell switchgrass</name>
    <dbReference type="NCBI Taxonomy" id="38727"/>
    <lineage>
        <taxon>Eukaryota</taxon>
        <taxon>Viridiplantae</taxon>
        <taxon>Streptophyta</taxon>
        <taxon>Embryophyta</taxon>
        <taxon>Tracheophyta</taxon>
        <taxon>Spermatophyta</taxon>
        <taxon>Magnoliopsida</taxon>
        <taxon>Liliopsida</taxon>
        <taxon>Poales</taxon>
        <taxon>Poaceae</taxon>
        <taxon>PACMAD clade</taxon>
        <taxon>Panicoideae</taxon>
        <taxon>Panicodae</taxon>
        <taxon>Paniceae</taxon>
        <taxon>Panicinae</taxon>
        <taxon>Panicum</taxon>
        <taxon>Panicum sect. Hiantes</taxon>
    </lineage>
</organism>
<gene>
    <name evidence="3" type="ORF">PVAP13_9NG208200</name>
</gene>
<evidence type="ECO:0000313" key="3">
    <source>
        <dbReference type="EMBL" id="KAG2536622.1"/>
    </source>
</evidence>
<dbReference type="InterPro" id="IPR012340">
    <property type="entry name" value="NA-bd_OB-fold"/>
</dbReference>
<dbReference type="GO" id="GO:0042645">
    <property type="term" value="C:mitochondrial nucleoid"/>
    <property type="evidence" value="ECO:0007669"/>
    <property type="project" value="TreeGrafter"/>
</dbReference>
<evidence type="ECO:0008006" key="5">
    <source>
        <dbReference type="Google" id="ProtNLM"/>
    </source>
</evidence>
<dbReference type="InterPro" id="IPR011344">
    <property type="entry name" value="ssDNA-bd"/>
</dbReference>
<dbReference type="SUPFAM" id="SSF50249">
    <property type="entry name" value="Nucleic acid-binding proteins"/>
    <property type="match status" value="1"/>
</dbReference>
<comment type="caution">
    <text evidence="3">The sequence shown here is derived from an EMBL/GenBank/DDBJ whole genome shotgun (WGS) entry which is preliminary data.</text>
</comment>
<evidence type="ECO:0000256" key="2">
    <source>
        <dbReference type="PROSITE-ProRule" id="PRU00252"/>
    </source>
</evidence>
<accession>A0A8T0MKK4</accession>
<dbReference type="InterPro" id="IPR000424">
    <property type="entry name" value="Primosome_PriB/ssb"/>
</dbReference>
<dbReference type="GO" id="GO:0003697">
    <property type="term" value="F:single-stranded DNA binding"/>
    <property type="evidence" value="ECO:0007669"/>
    <property type="project" value="InterPro"/>
</dbReference>
<name>A0A8T0MKK4_PANVG</name>
<dbReference type="OrthoDB" id="1078367at2759"/>
<dbReference type="EMBL" id="CM029054">
    <property type="protein sequence ID" value="KAG2536622.1"/>
    <property type="molecule type" value="Genomic_DNA"/>
</dbReference>
<dbReference type="AlphaFoldDB" id="A0A8T0MKK4"/>
<dbReference type="PANTHER" id="PTHR10302:SF18">
    <property type="entry name" value="PROTEIN OSB1, MITOCHONDRIAL"/>
    <property type="match status" value="1"/>
</dbReference>
<proteinExistence type="predicted"/>
<evidence type="ECO:0000256" key="1">
    <source>
        <dbReference type="ARBA" id="ARBA00023125"/>
    </source>
</evidence>
<reference evidence="3" key="1">
    <citation type="submission" date="2020-05" db="EMBL/GenBank/DDBJ databases">
        <title>WGS assembly of Panicum virgatum.</title>
        <authorList>
            <person name="Lovell J.T."/>
            <person name="Jenkins J."/>
            <person name="Shu S."/>
            <person name="Juenger T.E."/>
            <person name="Schmutz J."/>
        </authorList>
    </citation>
    <scope>NUCLEOTIDE SEQUENCE</scope>
    <source>
        <strain evidence="3">AP13</strain>
    </source>
</reference>
<evidence type="ECO:0000313" key="4">
    <source>
        <dbReference type="Proteomes" id="UP000823388"/>
    </source>
</evidence>
<dbReference type="Proteomes" id="UP000823388">
    <property type="component" value="Chromosome 9N"/>
</dbReference>
<dbReference type="PANTHER" id="PTHR10302">
    <property type="entry name" value="SINGLE-STRANDED DNA-BINDING PROTEIN"/>
    <property type="match status" value="1"/>
</dbReference>
<keyword evidence="1 2" id="KW-0238">DNA-binding</keyword>